<reference evidence="4" key="1">
    <citation type="submission" date="2013-07" db="EMBL/GenBank/DDBJ databases">
        <authorList>
            <person name="Hourany J."/>
            <person name="Moreno C."/>
            <person name="Kamble S."/>
            <person name="Ta S."/>
            <person name="Noe P."/>
            <person name="Vijanderan J."/>
            <person name="Chow T."/>
            <person name="Won S.T."/>
            <person name="To C."/>
            <person name="Kubota Y."/>
            <person name="Beaty S."/>
            <person name="Reddi K."/>
            <person name="Villella W."/>
            <person name="Sanders E.R."/>
        </authorList>
    </citation>
    <scope>NUCLEOTIDE SEQUENCE [LARGE SCALE GENOMIC DNA]</scope>
</reference>
<dbReference type="GeneID" id="17775990"/>
<protein>
    <recommendedName>
        <fullName evidence="2">Minor tail protein gp31 C-terminal domain-containing protein</fullName>
    </recommendedName>
</protein>
<sequence length="445" mass="45201">MGAGMRLKGYPTDGRPALSYLGSPTGSIIGSTERPVGHLISVPGQSGPRGPQGDTGPQGVQGEQGPPGIQGPPGSIEDAEISDINGLEAALDARQPRFMTGTMSTAAATAAKTVTLDSPWDSYIPVSGDILLLKSTTANTASDPTLKVNGGTAYPIAAPNNSVNASNTAWSINSFLLMVFNGARFQLVGPTQNTTYSTITEAEIDAGTGTTTRVVTPAMLAYLLTKVPSHSDVETAISNALGDLIDSAPEALDTLQELANALGNDPNFATTVSNQIGAKADKTTTITAGTGLTGGGDLTSNRTLSVNFGSAAGTVCQGNDSRLSDARTPLSHTHTTAQVTGLDTALSSKQPLDATLTALAAITTAANKLIYATGSDTFATTDLTAAGRALLDDADAAAQRATLGLSAAVVGSNNGTPTALTIWKGTQAQYDAISTKDSNTLYVVI</sequence>
<organism evidence="3 4">
    <name type="scientific">Mycobacterium phage Jovo</name>
    <dbReference type="NCBI Taxonomy" id="1429912"/>
    <lineage>
        <taxon>Viruses</taxon>
        <taxon>Duplodnaviria</taxon>
        <taxon>Heunggongvirae</taxon>
        <taxon>Uroviricota</taxon>
        <taxon>Caudoviricetes</taxon>
        <taxon>Benedictvirus</taxon>
        <taxon>Benedictvirus jovo</taxon>
    </lineage>
</organism>
<evidence type="ECO:0000256" key="1">
    <source>
        <dbReference type="SAM" id="MobiDB-lite"/>
    </source>
</evidence>
<dbReference type="RefSeq" id="YP_008859030.1">
    <property type="nucleotide sequence ID" value="NC_022984.1"/>
</dbReference>
<dbReference type="Pfam" id="PF24243">
    <property type="entry name" value="Phage_tail_C"/>
    <property type="match status" value="1"/>
</dbReference>
<evidence type="ECO:0000313" key="4">
    <source>
        <dbReference type="Proteomes" id="UP000018628"/>
    </source>
</evidence>
<dbReference type="InterPro" id="IPR056923">
    <property type="entry name" value="Minor_tail_gp31_C"/>
</dbReference>
<name>V5R9A1_9CAUD</name>
<evidence type="ECO:0000313" key="3">
    <source>
        <dbReference type="EMBL" id="AHB31871.1"/>
    </source>
</evidence>
<feature type="region of interest" description="Disordered" evidence="1">
    <location>
        <begin position="37"/>
        <end position="77"/>
    </location>
</feature>
<evidence type="ECO:0000259" key="2">
    <source>
        <dbReference type="Pfam" id="PF24243"/>
    </source>
</evidence>
<keyword evidence="4" id="KW-1185">Reference proteome</keyword>
<feature type="domain" description="Minor tail protein gp31 C-terminal" evidence="2">
    <location>
        <begin position="420"/>
        <end position="445"/>
    </location>
</feature>
<proteinExistence type="predicted"/>
<dbReference type="Proteomes" id="UP000018628">
    <property type="component" value="Segment"/>
</dbReference>
<dbReference type="Gene3D" id="1.20.5.320">
    <property type="entry name" value="6-Phosphogluconate Dehydrogenase, domain 3"/>
    <property type="match status" value="1"/>
</dbReference>
<dbReference type="KEGG" id="vg:17775990"/>
<accession>V5R9A1</accession>
<gene>
    <name evidence="3" type="primary">4</name>
    <name evidence="3" type="ORF">JOVO_4</name>
</gene>
<dbReference type="EMBL" id="KF493882">
    <property type="protein sequence ID" value="AHB31871.1"/>
    <property type="molecule type" value="Genomic_DNA"/>
</dbReference>
<feature type="compositionally biased region" description="Low complexity" evidence="1">
    <location>
        <begin position="57"/>
        <end position="67"/>
    </location>
</feature>